<feature type="domain" description="DUF6242" evidence="1">
    <location>
        <begin position="187"/>
        <end position="375"/>
    </location>
</feature>
<evidence type="ECO:0000259" key="1">
    <source>
        <dbReference type="Pfam" id="PF25852"/>
    </source>
</evidence>
<dbReference type="Pfam" id="PF25852">
    <property type="entry name" value="DUF6242_C"/>
    <property type="match status" value="1"/>
</dbReference>
<evidence type="ECO:0000313" key="2">
    <source>
        <dbReference type="EMBL" id="SDM76975.1"/>
    </source>
</evidence>
<dbReference type="EMBL" id="FNHF01000005">
    <property type="protein sequence ID" value="SDM76975.1"/>
    <property type="molecule type" value="Genomic_DNA"/>
</dbReference>
<sequence>MNHTKRLLILFIFVLFVIAIGVQMRNNDQEHMERVPGTQETKEDIDNKLPYTVQVEERDKKAETIAYRLWFDFMQQLKNDGTVANASFTRFTKISGDKDSFVVAVIFQIQLPEGAEKTDNEWGEANEKGVVSNLVWKLGIEKEDGLKYHLTSIEKSDDTQIALPPVETLEDYKEDLGIEDSSGKNTYRVSGSSLEVTYNNGEDWQTVPVAPEELFSIDRSIDTSLREESYVITPEVTAFVLGGHRNLSVLISTDKGKSWEEVLVSDKLPVLRLGLLGFTSDKDGYLIVTGDKTMSSEAHFIWKTNDAGQSWYKTNSVNDIQALVTDGGFINNKLGFISFGEYRTEGNPPVPNLYRTNDGGKNWGRVKIPIPEEYQGYFTQAEIPVIEGDNGTLLVNQGPEGDYLGGSVLAKFSTDDQGKTWSFAGLVDPDGVLLSN</sequence>
<dbReference type="Proteomes" id="UP000182347">
    <property type="component" value="Unassembled WGS sequence"/>
</dbReference>
<reference evidence="3" key="1">
    <citation type="submission" date="2016-10" db="EMBL/GenBank/DDBJ databases">
        <authorList>
            <person name="Varghese N."/>
            <person name="Submissions S."/>
        </authorList>
    </citation>
    <scope>NUCLEOTIDE SEQUENCE [LARGE SCALE GENOMIC DNA]</scope>
    <source>
        <strain evidence="3">CGMCC 1.6199</strain>
    </source>
</reference>
<organism evidence="2 3">
    <name type="scientific">Sediminibacillus halophilus</name>
    <dbReference type="NCBI Taxonomy" id="482461"/>
    <lineage>
        <taxon>Bacteria</taxon>
        <taxon>Bacillati</taxon>
        <taxon>Bacillota</taxon>
        <taxon>Bacilli</taxon>
        <taxon>Bacillales</taxon>
        <taxon>Bacillaceae</taxon>
        <taxon>Sediminibacillus</taxon>
    </lineage>
</organism>
<evidence type="ECO:0000313" key="3">
    <source>
        <dbReference type="Proteomes" id="UP000182347"/>
    </source>
</evidence>
<accession>A0A1G9VYX5</accession>
<dbReference type="RefSeq" id="WP_074600414.1">
    <property type="nucleotide sequence ID" value="NZ_FNHF01000005.1"/>
</dbReference>
<dbReference type="SUPFAM" id="SSF110296">
    <property type="entry name" value="Oligoxyloglucan reducing end-specific cellobiohydrolase"/>
    <property type="match status" value="1"/>
</dbReference>
<dbReference type="AlphaFoldDB" id="A0A1G9VYX5"/>
<proteinExistence type="predicted"/>
<dbReference type="OrthoDB" id="47917at2"/>
<keyword evidence="3" id="KW-1185">Reference proteome</keyword>
<gene>
    <name evidence="2" type="ORF">SAMN05216244_3352</name>
</gene>
<dbReference type="InterPro" id="IPR058667">
    <property type="entry name" value="DUF6242_C"/>
</dbReference>
<name>A0A1G9VYX5_9BACI</name>
<protein>
    <recommendedName>
        <fullName evidence="1">DUF6242 domain-containing protein</fullName>
    </recommendedName>
</protein>
<dbReference type="Gene3D" id="2.130.10.10">
    <property type="entry name" value="YVTN repeat-like/Quinoprotein amine dehydrogenase"/>
    <property type="match status" value="1"/>
</dbReference>
<dbReference type="InterPro" id="IPR015943">
    <property type="entry name" value="WD40/YVTN_repeat-like_dom_sf"/>
</dbReference>
<dbReference type="STRING" id="482461.SAMN05216244_3352"/>
<dbReference type="CDD" id="cd15482">
    <property type="entry name" value="Sialidase_non-viral"/>
    <property type="match status" value="1"/>
</dbReference>